<dbReference type="InterPro" id="IPR026444">
    <property type="entry name" value="Secre_tail"/>
</dbReference>
<dbReference type="EMBL" id="VLPL01000001">
    <property type="protein sequence ID" value="TSJ47711.1"/>
    <property type="molecule type" value="Genomic_DNA"/>
</dbReference>
<evidence type="ECO:0000313" key="5">
    <source>
        <dbReference type="EMBL" id="TSJ47711.1"/>
    </source>
</evidence>
<organism evidence="5 6">
    <name type="scientific">Fluviicola chungangensis</name>
    <dbReference type="NCBI Taxonomy" id="2597671"/>
    <lineage>
        <taxon>Bacteria</taxon>
        <taxon>Pseudomonadati</taxon>
        <taxon>Bacteroidota</taxon>
        <taxon>Flavobacteriia</taxon>
        <taxon>Flavobacteriales</taxon>
        <taxon>Crocinitomicaceae</taxon>
        <taxon>Fluviicola</taxon>
    </lineage>
</organism>
<dbReference type="AlphaFoldDB" id="A0A556N6I5"/>
<gene>
    <name evidence="5" type="ORF">FO442_00870</name>
</gene>
<dbReference type="RefSeq" id="WP_144331246.1">
    <property type="nucleotide sequence ID" value="NZ_VLPL01000001.1"/>
</dbReference>
<feature type="signal peptide" evidence="2">
    <location>
        <begin position="1"/>
        <end position="20"/>
    </location>
</feature>
<reference evidence="5 6" key="1">
    <citation type="submission" date="2019-07" db="EMBL/GenBank/DDBJ databases">
        <authorList>
            <person name="Huq M.A."/>
        </authorList>
    </citation>
    <scope>NUCLEOTIDE SEQUENCE [LARGE SCALE GENOMIC DNA]</scope>
    <source>
        <strain evidence="5 6">MAH-3</strain>
    </source>
</reference>
<dbReference type="Pfam" id="PF07675">
    <property type="entry name" value="Cleaved_Adhesin"/>
    <property type="match status" value="1"/>
</dbReference>
<accession>A0A556N6I5</accession>
<evidence type="ECO:0000313" key="6">
    <source>
        <dbReference type="Proteomes" id="UP000316008"/>
    </source>
</evidence>
<comment type="caution">
    <text evidence="5">The sequence shown here is derived from an EMBL/GenBank/DDBJ whole genome shotgun (WGS) entry which is preliminary data.</text>
</comment>
<dbReference type="NCBIfam" id="TIGR04183">
    <property type="entry name" value="Por_Secre_tail"/>
    <property type="match status" value="1"/>
</dbReference>
<name>A0A556N6I5_9FLAO</name>
<dbReference type="OrthoDB" id="951108at2"/>
<feature type="domain" description="Secretion system C-terminal sorting" evidence="4">
    <location>
        <begin position="203"/>
        <end position="266"/>
    </location>
</feature>
<proteinExistence type="predicted"/>
<sequence>MLKQIALLSSVFISTLSAQAQTTVLDEDFQQGIPASWTTVKNDSYTEVEIPFQVPGAWISMADPNNTSDTVAAATSYFTVAQKANRWLISPPVTIGTFGNYLKWNAKSFDPSYPDTYQVLISATDTQISSFTDTLLRVEFEWEDWTQHEVNLSEAGYTNNETIHIAFVLETQGGFNLFVDSVNIRKDDPLALDEQSLQPEVTIYPNPTSSMLHFSTENLKNIAIYNTAGNLIYSQEKANPVSMERFEQGMYLVRMTTLKGQTITKRVQKI</sequence>
<evidence type="ECO:0000259" key="3">
    <source>
        <dbReference type="Pfam" id="PF07675"/>
    </source>
</evidence>
<dbReference type="NCBIfam" id="NF038128">
    <property type="entry name" value="choice_anch_J"/>
    <property type="match status" value="1"/>
</dbReference>
<evidence type="ECO:0000259" key="4">
    <source>
        <dbReference type="Pfam" id="PF18962"/>
    </source>
</evidence>
<dbReference type="Gene3D" id="2.60.120.200">
    <property type="match status" value="1"/>
</dbReference>
<dbReference type="InterPro" id="IPR011628">
    <property type="entry name" value="Cleaved_adhesin"/>
</dbReference>
<feature type="domain" description="Cleaved adhesin" evidence="3">
    <location>
        <begin position="23"/>
        <end position="136"/>
    </location>
</feature>
<keyword evidence="1 2" id="KW-0732">Signal</keyword>
<evidence type="ECO:0000256" key="1">
    <source>
        <dbReference type="ARBA" id="ARBA00022729"/>
    </source>
</evidence>
<protein>
    <submittedName>
        <fullName evidence="5">T9SS type A sorting domain-containing protein</fullName>
    </submittedName>
</protein>
<dbReference type="Proteomes" id="UP000316008">
    <property type="component" value="Unassembled WGS sequence"/>
</dbReference>
<evidence type="ECO:0000256" key="2">
    <source>
        <dbReference type="SAM" id="SignalP"/>
    </source>
</evidence>
<feature type="chain" id="PRO_5021740935" evidence="2">
    <location>
        <begin position="21"/>
        <end position="270"/>
    </location>
</feature>
<keyword evidence="6" id="KW-1185">Reference proteome</keyword>
<dbReference type="Pfam" id="PF18962">
    <property type="entry name" value="Por_Secre_tail"/>
    <property type="match status" value="1"/>
</dbReference>